<protein>
    <submittedName>
        <fullName evidence="1">Bifunctional nitrilase/nitrile hydratase nit4a</fullName>
    </submittedName>
</protein>
<dbReference type="GO" id="GO:0018822">
    <property type="term" value="F:nitrile hydratase activity"/>
    <property type="evidence" value="ECO:0007669"/>
    <property type="project" value="TreeGrafter"/>
</dbReference>
<comment type="caution">
    <text evidence="1">The sequence shown here is derived from an EMBL/GenBank/DDBJ whole genome shotgun (WGS) entry which is preliminary data.</text>
</comment>
<keyword evidence="2" id="KW-1185">Reference proteome</keyword>
<dbReference type="EMBL" id="PKMF04000518">
    <property type="protein sequence ID" value="KAK7827636.1"/>
    <property type="molecule type" value="Genomic_DNA"/>
</dbReference>
<dbReference type="InterPro" id="IPR044149">
    <property type="entry name" value="Nitrilases_CHs"/>
</dbReference>
<dbReference type="AlphaFoldDB" id="A0AAW0JNB1"/>
<name>A0AAW0JNB1_QUESU</name>
<evidence type="ECO:0000313" key="1">
    <source>
        <dbReference type="EMBL" id="KAK7827636.1"/>
    </source>
</evidence>
<dbReference type="PANTHER" id="PTHR46044">
    <property type="entry name" value="NITRILASE"/>
    <property type="match status" value="1"/>
</dbReference>
<organism evidence="1 2">
    <name type="scientific">Quercus suber</name>
    <name type="common">Cork oak</name>
    <dbReference type="NCBI Taxonomy" id="58331"/>
    <lineage>
        <taxon>Eukaryota</taxon>
        <taxon>Viridiplantae</taxon>
        <taxon>Streptophyta</taxon>
        <taxon>Embryophyta</taxon>
        <taxon>Tracheophyta</taxon>
        <taxon>Spermatophyta</taxon>
        <taxon>Magnoliopsida</taxon>
        <taxon>eudicotyledons</taxon>
        <taxon>Gunneridae</taxon>
        <taxon>Pentapetalae</taxon>
        <taxon>rosids</taxon>
        <taxon>fabids</taxon>
        <taxon>Fagales</taxon>
        <taxon>Fagaceae</taxon>
        <taxon>Quercus</taxon>
    </lineage>
</organism>
<sequence>MPPNVGIEIYFGPTGKAREIWQALITYVNLEGGCFVLTANQFCIGREDYLLLLVYFIRHSILNDVVHQLVKIFKRVVRAKLDFTGIGHQVGLNFVKQTLNMPIQFCLQL</sequence>
<evidence type="ECO:0000313" key="2">
    <source>
        <dbReference type="Proteomes" id="UP000237347"/>
    </source>
</evidence>
<dbReference type="PANTHER" id="PTHR46044:SF1">
    <property type="entry name" value="CN HYDROLASE DOMAIN-CONTAINING PROTEIN"/>
    <property type="match status" value="1"/>
</dbReference>
<dbReference type="GO" id="GO:0000257">
    <property type="term" value="F:nitrilase activity"/>
    <property type="evidence" value="ECO:0007669"/>
    <property type="project" value="TreeGrafter"/>
</dbReference>
<gene>
    <name evidence="1" type="primary">NIT4A_4</name>
    <name evidence="1" type="ORF">CFP56_030946</name>
</gene>
<accession>A0AAW0JNB1</accession>
<dbReference type="Proteomes" id="UP000237347">
    <property type="component" value="Unassembled WGS sequence"/>
</dbReference>
<proteinExistence type="predicted"/>
<reference evidence="1 2" key="1">
    <citation type="journal article" date="2018" name="Sci. Data">
        <title>The draft genome sequence of cork oak.</title>
        <authorList>
            <person name="Ramos A.M."/>
            <person name="Usie A."/>
            <person name="Barbosa P."/>
            <person name="Barros P.M."/>
            <person name="Capote T."/>
            <person name="Chaves I."/>
            <person name="Simoes F."/>
            <person name="Abreu I."/>
            <person name="Carrasquinho I."/>
            <person name="Faro C."/>
            <person name="Guimaraes J.B."/>
            <person name="Mendonca D."/>
            <person name="Nobrega F."/>
            <person name="Rodrigues L."/>
            <person name="Saibo N.J.M."/>
            <person name="Varela M.C."/>
            <person name="Egas C."/>
            <person name="Matos J."/>
            <person name="Miguel C.M."/>
            <person name="Oliveira M.M."/>
            <person name="Ricardo C.P."/>
            <person name="Goncalves S."/>
        </authorList>
    </citation>
    <scope>NUCLEOTIDE SEQUENCE [LARGE SCALE GENOMIC DNA]</scope>
    <source>
        <strain evidence="2">cv. HL8</strain>
    </source>
</reference>
<dbReference type="GO" id="GO:0051410">
    <property type="term" value="P:detoxification of nitrogen compound"/>
    <property type="evidence" value="ECO:0007669"/>
    <property type="project" value="TreeGrafter"/>
</dbReference>